<dbReference type="AlphaFoldDB" id="A0A7H9CF04"/>
<dbReference type="InterPro" id="IPR011047">
    <property type="entry name" value="Quinoprotein_ADH-like_sf"/>
</dbReference>
<proteinExistence type="predicted"/>
<gene>
    <name evidence="1" type="ORF">CINF_0211</name>
</gene>
<dbReference type="Proteomes" id="UP000509414">
    <property type="component" value="Chromosome"/>
</dbReference>
<dbReference type="EMBL" id="CP049075">
    <property type="protein sequence ID" value="QLI04760.1"/>
    <property type="molecule type" value="Genomic_DNA"/>
</dbReference>
<keyword evidence="2" id="KW-1185">Reference proteome</keyword>
<reference evidence="1 2" key="1">
    <citation type="submission" date="2020-02" db="EMBL/GenBank/DDBJ databases">
        <title>Complete genome sequence of the novel Campylobacter species Candidatus Campylobacter infans.</title>
        <authorList>
            <person name="Duim B."/>
            <person name="Zomer A."/>
            <person name="van der Graaf L."/>
            <person name="Wagenaar J."/>
        </authorList>
    </citation>
    <scope>NUCLEOTIDE SEQUENCE [LARGE SCALE GENOMIC DNA]</scope>
    <source>
        <strain evidence="1 2">19S00001</strain>
    </source>
</reference>
<dbReference type="RefSeq" id="WP_179975428.1">
    <property type="nucleotide sequence ID" value="NZ_CP049075.1"/>
</dbReference>
<evidence type="ECO:0000313" key="2">
    <source>
        <dbReference type="Proteomes" id="UP000509414"/>
    </source>
</evidence>
<name>A0A7H9CF04_9BACT</name>
<dbReference type="SUPFAM" id="SSF50998">
    <property type="entry name" value="Quinoprotein alcohol dehydrogenase-like"/>
    <property type="match status" value="1"/>
</dbReference>
<dbReference type="InterPro" id="IPR015943">
    <property type="entry name" value="WD40/YVTN_repeat-like_dom_sf"/>
</dbReference>
<accession>A0A7H9CF04</accession>
<organism evidence="1 2">
    <name type="scientific">Candidatus Campylobacter infans</name>
    <dbReference type="NCBI Taxonomy" id="2561898"/>
    <lineage>
        <taxon>Bacteria</taxon>
        <taxon>Pseudomonadati</taxon>
        <taxon>Campylobacterota</taxon>
        <taxon>Epsilonproteobacteria</taxon>
        <taxon>Campylobacterales</taxon>
        <taxon>Campylobacteraceae</taxon>
        <taxon>Campylobacter</taxon>
    </lineage>
</organism>
<evidence type="ECO:0000313" key="1">
    <source>
        <dbReference type="EMBL" id="QLI04760.1"/>
    </source>
</evidence>
<dbReference type="KEGG" id="cinf:CINF_0211"/>
<protein>
    <submittedName>
        <fullName evidence="1">Putative beta-barrel assembly machinery complex lipoprotein BamB</fullName>
    </submittedName>
</protein>
<sequence length="327" mass="36451">MKYLALILLALFFNACGTKREYFKPAMINGDAPISSLGASIKHSTRAGATLSDGSLLTKNGVTQINLKGDESFLGEYEGKYIISDLYGNLKILSNQEIIYEQKFPQAIISASLEGNNLALLSAENKIYLIYIDTGEIAIEYASGASFANDSRMAAPIFLNSIIVYPTLDGKVMIVDKNRAIIMRDAVVSSDNFFNNIIFLDVEGDKLYAASATKILMISPEKTAVFNAGIKDITLYNGRLYVSLKDGFIKVLDLELKELIGREFEFAIFSNIIAKNDHLYLFEKTGYIIEIDTQLQNERIYKATPIKNKSFAGKDAFYYDDKMIDLK</sequence>
<keyword evidence="1" id="KW-0449">Lipoprotein</keyword>
<dbReference type="Gene3D" id="2.130.10.10">
    <property type="entry name" value="YVTN repeat-like/Quinoprotein amine dehydrogenase"/>
    <property type="match status" value="1"/>
</dbReference>